<dbReference type="AlphaFoldDB" id="A0AAW0SR85"/>
<keyword evidence="3" id="KW-1185">Reference proteome</keyword>
<proteinExistence type="predicted"/>
<feature type="region of interest" description="Disordered" evidence="1">
    <location>
        <begin position="37"/>
        <end position="76"/>
    </location>
</feature>
<accession>A0AAW0SR85</accession>
<evidence type="ECO:0000256" key="1">
    <source>
        <dbReference type="SAM" id="MobiDB-lite"/>
    </source>
</evidence>
<reference evidence="2 3" key="1">
    <citation type="submission" date="2023-03" db="EMBL/GenBank/DDBJ databases">
        <title>High-quality genome of Scylla paramamosain provides insights in environmental adaptation.</title>
        <authorList>
            <person name="Zhang L."/>
        </authorList>
    </citation>
    <scope>NUCLEOTIDE SEQUENCE [LARGE SCALE GENOMIC DNA]</scope>
    <source>
        <strain evidence="2">LZ_2023a</strain>
        <tissue evidence="2">Muscle</tissue>
    </source>
</reference>
<protein>
    <submittedName>
        <fullName evidence="2">Uncharacterized protein</fullName>
    </submittedName>
</protein>
<feature type="compositionally biased region" description="Polar residues" evidence="1">
    <location>
        <begin position="67"/>
        <end position="76"/>
    </location>
</feature>
<dbReference type="EMBL" id="JARAKH010000047">
    <property type="protein sequence ID" value="KAK8377914.1"/>
    <property type="molecule type" value="Genomic_DNA"/>
</dbReference>
<comment type="caution">
    <text evidence="2">The sequence shown here is derived from an EMBL/GenBank/DDBJ whole genome shotgun (WGS) entry which is preliminary data.</text>
</comment>
<evidence type="ECO:0000313" key="3">
    <source>
        <dbReference type="Proteomes" id="UP001487740"/>
    </source>
</evidence>
<dbReference type="Proteomes" id="UP001487740">
    <property type="component" value="Unassembled WGS sequence"/>
</dbReference>
<sequence length="76" mass="8317">MPGAPRNTYPGRAYSRRYITLVLRHLHSSVKDVLKSVSASLNHKHPAPNSQGPRGARDNTHVPCRPSSPSALTPDH</sequence>
<gene>
    <name evidence="2" type="ORF">O3P69_014092</name>
</gene>
<organism evidence="2 3">
    <name type="scientific">Scylla paramamosain</name>
    <name type="common">Mud crab</name>
    <dbReference type="NCBI Taxonomy" id="85552"/>
    <lineage>
        <taxon>Eukaryota</taxon>
        <taxon>Metazoa</taxon>
        <taxon>Ecdysozoa</taxon>
        <taxon>Arthropoda</taxon>
        <taxon>Crustacea</taxon>
        <taxon>Multicrustacea</taxon>
        <taxon>Malacostraca</taxon>
        <taxon>Eumalacostraca</taxon>
        <taxon>Eucarida</taxon>
        <taxon>Decapoda</taxon>
        <taxon>Pleocyemata</taxon>
        <taxon>Brachyura</taxon>
        <taxon>Eubrachyura</taxon>
        <taxon>Portunoidea</taxon>
        <taxon>Portunidae</taxon>
        <taxon>Portuninae</taxon>
        <taxon>Scylla</taxon>
    </lineage>
</organism>
<name>A0AAW0SR85_SCYPA</name>
<evidence type="ECO:0000313" key="2">
    <source>
        <dbReference type="EMBL" id="KAK8377914.1"/>
    </source>
</evidence>